<dbReference type="Proteomes" id="UP000476511">
    <property type="component" value="Unassembled WGS sequence"/>
</dbReference>
<dbReference type="PANTHER" id="PTHR35149:SF1">
    <property type="entry name" value="DUF5655 DOMAIN-CONTAINING PROTEIN"/>
    <property type="match status" value="1"/>
</dbReference>
<accession>A0A6L5R5V3</accession>
<evidence type="ECO:0000313" key="4">
    <source>
        <dbReference type="Proteomes" id="UP000476511"/>
    </source>
</evidence>
<protein>
    <submittedName>
        <fullName evidence="3">DUF262 domain-containing protein</fullName>
    </submittedName>
</protein>
<dbReference type="Pfam" id="PF03235">
    <property type="entry name" value="GmrSD_N"/>
    <property type="match status" value="1"/>
</dbReference>
<comment type="caution">
    <text evidence="3">The sequence shown here is derived from an EMBL/GenBank/DDBJ whole genome shotgun (WGS) entry which is preliminary data.</text>
</comment>
<reference evidence="3 4" key="1">
    <citation type="submission" date="2019-11" db="EMBL/GenBank/DDBJ databases">
        <title>Agromyces kandeliae sp. nov., isolated from mangrove soil.</title>
        <authorList>
            <person name="Wang R."/>
        </authorList>
    </citation>
    <scope>NUCLEOTIDE SEQUENCE [LARGE SCALE GENOMIC DNA]</scope>
    <source>
        <strain evidence="3 4">Q22</strain>
    </source>
</reference>
<evidence type="ECO:0000259" key="1">
    <source>
        <dbReference type="Pfam" id="PF03235"/>
    </source>
</evidence>
<dbReference type="Pfam" id="PF07510">
    <property type="entry name" value="GmrSD_C"/>
    <property type="match status" value="1"/>
</dbReference>
<dbReference type="RefSeq" id="WP_154346784.1">
    <property type="nucleotide sequence ID" value="NZ_WKJD01000016.1"/>
</dbReference>
<dbReference type="InterPro" id="IPR011089">
    <property type="entry name" value="GmrSD_C"/>
</dbReference>
<evidence type="ECO:0000259" key="2">
    <source>
        <dbReference type="Pfam" id="PF07510"/>
    </source>
</evidence>
<keyword evidence="4" id="KW-1185">Reference proteome</keyword>
<dbReference type="InterPro" id="IPR004919">
    <property type="entry name" value="GmrSD_N"/>
</dbReference>
<sequence>MRRASWALEVDLDAPVVAMAAELGLPRSAWLIQSPAFRRMLVLKACSEMQVGARNSVAVQHTIRIELREELPMTPAKSMLTNSSDELPLARLLGSGTIFSIPFFQRPYKWSPDKIKELNEDIKALIDVPNDIHFLGAIITHGLPRSNSADVSVSEVIDGQQRLTTVYLYVCAAVKVMLENDALEDAQSFFAKFLTIQLNTKQRSNLALHPSHEDRRQLNAIIDDLLDTRSFAKHLGAFAFKRLSVSGTGPSRSVLRNNYNAAKRFMNEQFDQGGVARVGEAINGLLERMTVVQIEIQDPTNGPKIFNSLNSRQEPMTIGDLVRNDIFARGPAEDADEMERVNAELWQPFYQRFIADRLGKDVNYFDSYFFPFGLVHDPNITKSDVYTRLSEKWKGFTPREVISELSEYQPDFMTIVTGKNVAKHGKDVFAAFGRLAASGAPSSSYPFLMSVSRAIRMEKLVDHVALDILTLVEAFLVRRALSSIEPTGLHAVFKRLWVESGNHPNAESVMTAMKKHKTVKWPTDSDVRAGVQATPMYRSAVCKYFLIEYDRGLGGDHVQSQPWVEHVLPDAWSPKQWPSVSRDDHNQLKDVLGNLLPLTSEMNAELSNSAYASKRPVYSRDSVFKSARMLGEANEDWNAETIVARGKEMADWAVTRWMDPSVQTGSE</sequence>
<dbReference type="PANTHER" id="PTHR35149">
    <property type="entry name" value="SLL5132 PROTEIN"/>
    <property type="match status" value="1"/>
</dbReference>
<evidence type="ECO:0000313" key="3">
    <source>
        <dbReference type="EMBL" id="MRX44507.1"/>
    </source>
</evidence>
<name>A0A6L5R5V3_9MICO</name>
<organism evidence="3 4">
    <name type="scientific">Agromyces kandeliae</name>
    <dbReference type="NCBI Taxonomy" id="2666141"/>
    <lineage>
        <taxon>Bacteria</taxon>
        <taxon>Bacillati</taxon>
        <taxon>Actinomycetota</taxon>
        <taxon>Actinomycetes</taxon>
        <taxon>Micrococcales</taxon>
        <taxon>Microbacteriaceae</taxon>
        <taxon>Agromyces</taxon>
    </lineage>
</organism>
<feature type="domain" description="GmrSD restriction endonucleases N-terminal" evidence="1">
    <location>
        <begin position="90"/>
        <end position="327"/>
    </location>
</feature>
<proteinExistence type="predicted"/>
<feature type="domain" description="GmrSD restriction endonucleases C-terminal" evidence="2">
    <location>
        <begin position="523"/>
        <end position="652"/>
    </location>
</feature>
<dbReference type="EMBL" id="WKJD01000016">
    <property type="protein sequence ID" value="MRX44507.1"/>
    <property type="molecule type" value="Genomic_DNA"/>
</dbReference>
<gene>
    <name evidence="3" type="ORF">GJR97_12325</name>
</gene>
<dbReference type="AlphaFoldDB" id="A0A6L5R5V3"/>